<comment type="caution">
    <text evidence="2">The sequence shown here is derived from an EMBL/GenBank/DDBJ whole genome shotgun (WGS) entry which is preliminary data.</text>
</comment>
<dbReference type="AlphaFoldDB" id="A0A2N5DZL3"/>
<evidence type="ECO:0000313" key="2">
    <source>
        <dbReference type="EMBL" id="PLR33291.1"/>
    </source>
</evidence>
<name>A0A2N5DZL3_9GAMM</name>
<reference evidence="2 3" key="1">
    <citation type="submission" date="2017-12" db="EMBL/GenBank/DDBJ databases">
        <title>Characterization of six clinical isolates of Enterochimera gen. nov., a novel genus of the Yersiniaciae family and the three species Enterochimera arupensis sp. nov., Enterochimera coloradensis sp. nov, and Enterochimera californica sp. nov.</title>
        <authorList>
            <person name="Rossi A."/>
            <person name="Fisher M."/>
        </authorList>
    </citation>
    <scope>NUCLEOTIDE SEQUENCE [LARGE SCALE GENOMIC DNA]</scope>
    <source>
        <strain evidence="3">2015-Iso6</strain>
    </source>
</reference>
<keyword evidence="3" id="KW-1185">Reference proteome</keyword>
<protein>
    <recommendedName>
        <fullName evidence="4">DUF697 domain-containing protein</fullName>
    </recommendedName>
</protein>
<gene>
    <name evidence="2" type="ORF">CYR55_17035</name>
</gene>
<proteinExistence type="predicted"/>
<dbReference type="Proteomes" id="UP000234240">
    <property type="component" value="Unassembled WGS sequence"/>
</dbReference>
<dbReference type="EMBL" id="PJZF01000017">
    <property type="protein sequence ID" value="PLR33291.1"/>
    <property type="molecule type" value="Genomic_DNA"/>
</dbReference>
<sequence>MSDEYFLNRTGFTHPPSKPLSPVVMHEKPADSPQENAENQNLSYTSSYVDAKRGARMIKTLEELDKVRDDCYRLVTRRSSLSGVASAVPLPGIDVGSDAAILLEMLPAISKRFELSEADIEALDPTTKALVLTTAGSLGSKVIGHSITRDLVIRLLKKVGVKMASKQLVKYVPFAGQIIAAGIGFTAMKYVGNNHVNACYQVAKAAIEHPDNAGNTALPSD</sequence>
<evidence type="ECO:0008006" key="4">
    <source>
        <dbReference type="Google" id="ProtNLM"/>
    </source>
</evidence>
<evidence type="ECO:0000313" key="3">
    <source>
        <dbReference type="Proteomes" id="UP000234240"/>
    </source>
</evidence>
<evidence type="ECO:0000256" key="1">
    <source>
        <dbReference type="SAM" id="MobiDB-lite"/>
    </source>
</evidence>
<organism evidence="2 3">
    <name type="scientific">Chimaeribacter californicus</name>
    <dbReference type="NCBI Taxonomy" id="2060067"/>
    <lineage>
        <taxon>Bacteria</taxon>
        <taxon>Pseudomonadati</taxon>
        <taxon>Pseudomonadota</taxon>
        <taxon>Gammaproteobacteria</taxon>
        <taxon>Enterobacterales</taxon>
        <taxon>Yersiniaceae</taxon>
        <taxon>Chimaeribacter</taxon>
    </lineage>
</organism>
<feature type="region of interest" description="Disordered" evidence="1">
    <location>
        <begin position="1"/>
        <end position="40"/>
    </location>
</feature>
<accession>A0A2N5DZL3</accession>